<dbReference type="GO" id="GO:0003677">
    <property type="term" value="F:DNA binding"/>
    <property type="evidence" value="ECO:0007669"/>
    <property type="project" value="TreeGrafter"/>
</dbReference>
<feature type="compositionally biased region" description="Basic and acidic residues" evidence="2">
    <location>
        <begin position="187"/>
        <end position="198"/>
    </location>
</feature>
<dbReference type="InterPro" id="IPR029199">
    <property type="entry name" value="THRAP3_BCLAF1"/>
</dbReference>
<evidence type="ECO:0000256" key="1">
    <source>
        <dbReference type="ARBA" id="ARBA00006481"/>
    </source>
</evidence>
<dbReference type="OMA" id="EHDHGIT"/>
<feature type="compositionally biased region" description="Basic residues" evidence="2">
    <location>
        <begin position="670"/>
        <end position="681"/>
    </location>
</feature>
<keyword evidence="4" id="KW-1185">Reference proteome</keyword>
<feature type="compositionally biased region" description="Basic and acidic residues" evidence="2">
    <location>
        <begin position="234"/>
        <end position="244"/>
    </location>
</feature>
<feature type="compositionally biased region" description="Polar residues" evidence="2">
    <location>
        <begin position="204"/>
        <end position="215"/>
    </location>
</feature>
<evidence type="ECO:0000313" key="3">
    <source>
        <dbReference type="Ensembl" id="ENSCMIP00000024846.1"/>
    </source>
</evidence>
<name>A0A4W3IBI4_CALMI</name>
<dbReference type="GO" id="GO:0016592">
    <property type="term" value="C:mediator complex"/>
    <property type="evidence" value="ECO:0007669"/>
    <property type="project" value="TreeGrafter"/>
</dbReference>
<sequence length="782" mass="91152">MNESRSEESPLTNVMIRSRSRSPRWRRRSENSISKAMNCSRSRSPRWRRRSISPSSGRSQEYHMERQLHHGGESRGFNQGSGQPMYWGGQRGMWREQGGAESRSGNAQYIKVNNVFEIRQPSPNSRRLASEHSSATGRNVYPTERKGNRTYPPSSRFPEDNPYHDHDERHRNRNEWHQDHVGRQYHQSKEVPIHDRILHGKPQTLKNESRVNSYDRPSSYYGCEKKWHESEGVRSHGLHEERHSGHSRSPGRHYEEFLDRSSYQKRYPEGDNTRRYREAFGGGREPGSHEVTAQESNLKWKWEKSPHRKGYSSKSYCDSEKVYVKDVSRERYPSGHRFEEYAQVKSGFEYSQKIPMARSSEYHKSFSSERRQEYSNQEDRCLMTSSLSSKEVSRFHSNNRKLDADVNRTEGHHTVSGKYSSSENSSDRFQQKDQLKAKQVIRKPTTTSAIRGRDEYSSRTGGSEGCRDMEHKGSDHRSSHMETSRRPISSNRNTMTESLTIKVNMKKTLDKHRPTSSHASERLMSRDLVSVGKKRDEFHHVFEHMGSSFKANSNIASGQFAQEIITLVHQIKGEHFKSSGPTLHDRFSKLQNAQYLLKEEGNHLGPEIHRCIDMSLSDLHNRKRKNVGGKISTWVATNPDDLRHDIERRRKERLQDSHEESFQTAEQKLISHRSKRHKKSHFSQVKVSRSSQFKPPSDELIKDPVRRVTKKTIVHVGKDYPPSGRFKPGFGKRGFTMQSKYMRVYGVGFGWANHKIFTKHFREGIARKRRDERELPSSTTDK</sequence>
<dbReference type="PANTHER" id="PTHR15268">
    <property type="entry name" value="THRAP3/BCLAF1"/>
    <property type="match status" value="1"/>
</dbReference>
<reference evidence="3" key="5">
    <citation type="submission" date="2025-09" db="UniProtKB">
        <authorList>
            <consortium name="Ensembl"/>
        </authorList>
    </citation>
    <scope>IDENTIFICATION</scope>
</reference>
<dbReference type="Ensembl" id="ENSCMIT00000025258.1">
    <property type="protein sequence ID" value="ENSCMIP00000024846.1"/>
    <property type="gene ID" value="ENSCMIG00000010970.1"/>
</dbReference>
<feature type="region of interest" description="Disordered" evidence="2">
    <location>
        <begin position="360"/>
        <end position="379"/>
    </location>
</feature>
<feature type="region of interest" description="Disordered" evidence="2">
    <location>
        <begin position="234"/>
        <end position="253"/>
    </location>
</feature>
<feature type="compositionally biased region" description="Basic and acidic residues" evidence="2">
    <location>
        <begin position="157"/>
        <end position="169"/>
    </location>
</feature>
<feature type="compositionally biased region" description="Basic and acidic residues" evidence="2">
    <location>
        <begin position="465"/>
        <end position="485"/>
    </location>
</feature>
<feature type="region of interest" description="Disordered" evidence="2">
    <location>
        <begin position="1"/>
        <end position="106"/>
    </location>
</feature>
<proteinExistence type="inferred from homology"/>
<dbReference type="Pfam" id="PF15440">
    <property type="entry name" value="THRAP3_BCLAF1"/>
    <property type="match status" value="1"/>
</dbReference>
<dbReference type="GO" id="GO:0045944">
    <property type="term" value="P:positive regulation of transcription by RNA polymerase II"/>
    <property type="evidence" value="ECO:0007669"/>
    <property type="project" value="TreeGrafter"/>
</dbReference>
<comment type="similarity">
    <text evidence="1">Belongs to the BCLAF1/THRAP3 family.</text>
</comment>
<reference evidence="4" key="2">
    <citation type="journal article" date="2007" name="PLoS Biol.">
        <title>Survey sequencing and comparative analysis of the elephant shark (Callorhinchus milii) genome.</title>
        <authorList>
            <person name="Venkatesh B."/>
            <person name="Kirkness E.F."/>
            <person name="Loh Y.H."/>
            <person name="Halpern A.L."/>
            <person name="Lee A.P."/>
            <person name="Johnson J."/>
            <person name="Dandona N."/>
            <person name="Viswanathan L.D."/>
            <person name="Tay A."/>
            <person name="Venter J.C."/>
            <person name="Strausberg R.L."/>
            <person name="Brenner S."/>
        </authorList>
    </citation>
    <scope>NUCLEOTIDE SEQUENCE [LARGE SCALE GENOMIC DNA]</scope>
</reference>
<feature type="compositionally biased region" description="Basic and acidic residues" evidence="2">
    <location>
        <begin position="400"/>
        <end position="413"/>
    </location>
</feature>
<reference evidence="4" key="3">
    <citation type="journal article" date="2014" name="Nature">
        <title>Elephant shark genome provides unique insights into gnathostome evolution.</title>
        <authorList>
            <consortium name="International Elephant Shark Genome Sequencing Consortium"/>
            <person name="Venkatesh B."/>
            <person name="Lee A.P."/>
            <person name="Ravi V."/>
            <person name="Maurya A.K."/>
            <person name="Lian M.M."/>
            <person name="Swann J.B."/>
            <person name="Ohta Y."/>
            <person name="Flajnik M.F."/>
            <person name="Sutoh Y."/>
            <person name="Kasahara M."/>
            <person name="Hoon S."/>
            <person name="Gangu V."/>
            <person name="Roy S.W."/>
            <person name="Irimia M."/>
            <person name="Korzh V."/>
            <person name="Kondrychyn I."/>
            <person name="Lim Z.W."/>
            <person name="Tay B.H."/>
            <person name="Tohari S."/>
            <person name="Kong K.W."/>
            <person name="Ho S."/>
            <person name="Lorente-Galdos B."/>
            <person name="Quilez J."/>
            <person name="Marques-Bonet T."/>
            <person name="Raney B.J."/>
            <person name="Ingham P.W."/>
            <person name="Tay A."/>
            <person name="Hillier L.W."/>
            <person name="Minx P."/>
            <person name="Boehm T."/>
            <person name="Wilson R.K."/>
            <person name="Brenner S."/>
            <person name="Warren W.C."/>
        </authorList>
    </citation>
    <scope>NUCLEOTIDE SEQUENCE [LARGE SCALE GENOMIC DNA]</scope>
</reference>
<accession>A0A4W3IBI4</accession>
<dbReference type="STRING" id="7868.ENSCMIP00000024846"/>
<feature type="compositionally biased region" description="Basic and acidic residues" evidence="2">
    <location>
        <begin position="60"/>
        <end position="73"/>
    </location>
</feature>
<dbReference type="AlphaFoldDB" id="A0A4W3IBI4"/>
<dbReference type="FunCoup" id="A0A4W3IBI4">
    <property type="interactions" value="19"/>
</dbReference>
<dbReference type="GO" id="GO:0003712">
    <property type="term" value="F:transcription coregulator activity"/>
    <property type="evidence" value="ECO:0007669"/>
    <property type="project" value="TreeGrafter"/>
</dbReference>
<dbReference type="PANTHER" id="PTHR15268:SF17">
    <property type="entry name" value="BCLAF1 AND THRAP3 FAMILY MEMBER 3"/>
    <property type="match status" value="1"/>
</dbReference>
<dbReference type="Proteomes" id="UP000314986">
    <property type="component" value="Unassembled WGS sequence"/>
</dbReference>
<evidence type="ECO:0008006" key="5">
    <source>
        <dbReference type="Google" id="ProtNLM"/>
    </source>
</evidence>
<feature type="region of interest" description="Disordered" evidence="2">
    <location>
        <begin position="392"/>
        <end position="490"/>
    </location>
</feature>
<feature type="compositionally biased region" description="Basic and acidic residues" evidence="2">
    <location>
        <begin position="425"/>
        <end position="436"/>
    </location>
</feature>
<feature type="region of interest" description="Disordered" evidence="2">
    <location>
        <begin position="652"/>
        <end position="699"/>
    </location>
</feature>
<feature type="compositionally biased region" description="Polar residues" evidence="2">
    <location>
        <begin position="121"/>
        <end position="137"/>
    </location>
</feature>
<dbReference type="GeneTree" id="ENSGT00950000183163"/>
<feature type="compositionally biased region" description="Polar residues" evidence="2">
    <location>
        <begin position="682"/>
        <end position="694"/>
    </location>
</feature>
<evidence type="ECO:0000256" key="2">
    <source>
        <dbReference type="SAM" id="MobiDB-lite"/>
    </source>
</evidence>
<organism evidence="3 4">
    <name type="scientific">Callorhinchus milii</name>
    <name type="common">Ghost shark</name>
    <dbReference type="NCBI Taxonomy" id="7868"/>
    <lineage>
        <taxon>Eukaryota</taxon>
        <taxon>Metazoa</taxon>
        <taxon>Chordata</taxon>
        <taxon>Craniata</taxon>
        <taxon>Vertebrata</taxon>
        <taxon>Chondrichthyes</taxon>
        <taxon>Holocephali</taxon>
        <taxon>Chimaeriformes</taxon>
        <taxon>Callorhinchidae</taxon>
        <taxon>Callorhinchus</taxon>
    </lineage>
</organism>
<reference evidence="3" key="4">
    <citation type="submission" date="2025-08" db="UniProtKB">
        <authorList>
            <consortium name="Ensembl"/>
        </authorList>
    </citation>
    <scope>IDENTIFICATION</scope>
</reference>
<feature type="region of interest" description="Disordered" evidence="2">
    <location>
        <begin position="121"/>
        <end position="169"/>
    </location>
</feature>
<feature type="compositionally biased region" description="Basic residues" evidence="2">
    <location>
        <begin position="18"/>
        <end position="27"/>
    </location>
</feature>
<reference evidence="4" key="1">
    <citation type="journal article" date="2006" name="Science">
        <title>Ancient noncoding elements conserved in the human genome.</title>
        <authorList>
            <person name="Venkatesh B."/>
            <person name="Kirkness E.F."/>
            <person name="Loh Y.H."/>
            <person name="Halpern A.L."/>
            <person name="Lee A.P."/>
            <person name="Johnson J."/>
            <person name="Dandona N."/>
            <person name="Viswanathan L.D."/>
            <person name="Tay A."/>
            <person name="Venter J.C."/>
            <person name="Strausberg R.L."/>
            <person name="Brenner S."/>
        </authorList>
    </citation>
    <scope>NUCLEOTIDE SEQUENCE [LARGE SCALE GENOMIC DNA]</scope>
</reference>
<feature type="compositionally biased region" description="Basic and acidic residues" evidence="2">
    <location>
        <begin position="652"/>
        <end position="661"/>
    </location>
</feature>
<evidence type="ECO:0000313" key="4">
    <source>
        <dbReference type="Proteomes" id="UP000314986"/>
    </source>
</evidence>
<dbReference type="InParanoid" id="A0A4W3IBI4"/>
<feature type="region of interest" description="Disordered" evidence="2">
    <location>
        <begin position="187"/>
        <end position="215"/>
    </location>
</feature>
<protein>
    <recommendedName>
        <fullName evidence="5">BCLAF1 and THRAP3 family member 3</fullName>
    </recommendedName>
</protein>